<dbReference type="EMBL" id="RRUE01000001">
    <property type="protein sequence ID" value="RRN45221.1"/>
    <property type="molecule type" value="Genomic_DNA"/>
</dbReference>
<dbReference type="Proteomes" id="UP000270261">
    <property type="component" value="Unassembled WGS sequence"/>
</dbReference>
<evidence type="ECO:0000313" key="1">
    <source>
        <dbReference type="EMBL" id="RRN45221.1"/>
    </source>
</evidence>
<keyword evidence="2" id="KW-1185">Reference proteome</keyword>
<dbReference type="GO" id="GO:0005829">
    <property type="term" value="C:cytosol"/>
    <property type="evidence" value="ECO:0007669"/>
    <property type="project" value="TreeGrafter"/>
</dbReference>
<accession>A0A3R8LRI2</accession>
<comment type="caution">
    <text evidence="1">The sequence shown here is derived from an EMBL/GenBank/DDBJ whole genome shotgun (WGS) entry which is preliminary data.</text>
</comment>
<dbReference type="PANTHER" id="PTHR10000">
    <property type="entry name" value="PHOSPHOSERINE PHOSPHATASE"/>
    <property type="match status" value="1"/>
</dbReference>
<name>A0A3R8LRI2_9BURK</name>
<gene>
    <name evidence="1" type="ORF">EHV23_02985</name>
</gene>
<dbReference type="GO" id="GO:0016791">
    <property type="term" value="F:phosphatase activity"/>
    <property type="evidence" value="ECO:0007669"/>
    <property type="project" value="TreeGrafter"/>
</dbReference>
<dbReference type="SUPFAM" id="SSF56784">
    <property type="entry name" value="HAD-like"/>
    <property type="match status" value="1"/>
</dbReference>
<dbReference type="InterPro" id="IPR023214">
    <property type="entry name" value="HAD_sf"/>
</dbReference>
<dbReference type="InterPro" id="IPR036412">
    <property type="entry name" value="HAD-like_sf"/>
</dbReference>
<dbReference type="Gene3D" id="3.40.50.1000">
    <property type="entry name" value="HAD superfamily/HAD-like"/>
    <property type="match status" value="1"/>
</dbReference>
<reference evidence="1 2" key="1">
    <citation type="submission" date="2018-11" db="EMBL/GenBank/DDBJ databases">
        <title>Genome sequencing of Lautropia sp. KCOM 2505 (= ChDC F240).</title>
        <authorList>
            <person name="Kook J.-K."/>
            <person name="Park S.-N."/>
            <person name="Lim Y.K."/>
        </authorList>
    </citation>
    <scope>NUCLEOTIDE SEQUENCE [LARGE SCALE GENOMIC DNA]</scope>
    <source>
        <strain evidence="1 2">KCOM 2505</strain>
    </source>
</reference>
<evidence type="ECO:0008006" key="3">
    <source>
        <dbReference type="Google" id="ProtNLM"/>
    </source>
</evidence>
<evidence type="ECO:0000313" key="2">
    <source>
        <dbReference type="Proteomes" id="UP000270261"/>
    </source>
</evidence>
<sequence>MAACRRRRREAPMKARASVRAVAVPSATGADGCLPIIPDTVTPDGRCPAGWHVALPDECRRAGWTLLPRIRPLPRMTLQRRMEAATPAPQPHQPVFFLTSHRPYVPQRHMRSHTMTQALKDRIRIAFFDIDDTIYSKATGQLSPGIEKAFAGLQRRGVIPAIASGRARYVFPQPLEEVIGRLGLEYFVTINGQLNLRGSSVLSDYPFAPQDLARITSYFLEQGMPVVYSERQRMSIVSMTHDFEAALSPITRDYPLDQHHVEGDPVYQMIIGYDESQQPGIDASGILDNGRFKTVRWHEDAVDLLMTAGSKVRGIRDVIASLGLTLDNVMVFGDSLNDIEMLSEAGYAVAMANGHPHVKQYADYVAPAQAEDGVHRALLALDMIDPD</sequence>
<dbReference type="Pfam" id="PF08282">
    <property type="entry name" value="Hydrolase_3"/>
    <property type="match status" value="1"/>
</dbReference>
<dbReference type="AlphaFoldDB" id="A0A3R8LRI2"/>
<dbReference type="PANTHER" id="PTHR10000:SF25">
    <property type="entry name" value="PHOSPHATASE YKRA-RELATED"/>
    <property type="match status" value="1"/>
</dbReference>
<organism evidence="1 2">
    <name type="scientific">Lautropia dentalis</name>
    <dbReference type="NCBI Taxonomy" id="2490857"/>
    <lineage>
        <taxon>Bacteria</taxon>
        <taxon>Pseudomonadati</taxon>
        <taxon>Pseudomonadota</taxon>
        <taxon>Betaproteobacteria</taxon>
        <taxon>Burkholderiales</taxon>
        <taxon>Burkholderiaceae</taxon>
        <taxon>Lautropia</taxon>
    </lineage>
</organism>
<dbReference type="GO" id="GO:0000287">
    <property type="term" value="F:magnesium ion binding"/>
    <property type="evidence" value="ECO:0007669"/>
    <property type="project" value="TreeGrafter"/>
</dbReference>
<protein>
    <recommendedName>
        <fullName evidence="3">Cof-type HAD-IIB family hydrolase</fullName>
    </recommendedName>
</protein>
<proteinExistence type="predicted"/>
<dbReference type="Gene3D" id="3.30.1240.10">
    <property type="match status" value="1"/>
</dbReference>